<dbReference type="GeneID" id="54411999"/>
<accession>A0A6A6AC84</accession>
<dbReference type="Pfam" id="PF08784">
    <property type="entry name" value="RPA_C"/>
    <property type="match status" value="1"/>
</dbReference>
<keyword evidence="4" id="KW-1185">Reference proteome</keyword>
<feature type="compositionally biased region" description="Basic and acidic residues" evidence="1">
    <location>
        <begin position="1830"/>
        <end position="1844"/>
    </location>
</feature>
<name>A0A6A6AC84_9PLEO</name>
<feature type="region of interest" description="Disordered" evidence="1">
    <location>
        <begin position="1687"/>
        <end position="1731"/>
    </location>
</feature>
<dbReference type="InterPro" id="IPR043472">
    <property type="entry name" value="Macro_dom-like"/>
</dbReference>
<dbReference type="Pfam" id="PF26082">
    <property type="entry name" value="zf-C2H2_AcuF"/>
    <property type="match status" value="1"/>
</dbReference>
<gene>
    <name evidence="3" type="ORF">P153DRAFT_397547</name>
</gene>
<dbReference type="Gene3D" id="1.10.10.10">
    <property type="entry name" value="Winged helix-like DNA-binding domain superfamily/Winged helix DNA-binding domain"/>
    <property type="match status" value="1"/>
</dbReference>
<dbReference type="PANTHER" id="PTHR11106:SF27">
    <property type="entry name" value="MACRO DOMAIN-CONTAINING PROTEIN"/>
    <property type="match status" value="1"/>
</dbReference>
<organism evidence="3 4">
    <name type="scientific">Dothidotthia symphoricarpi CBS 119687</name>
    <dbReference type="NCBI Taxonomy" id="1392245"/>
    <lineage>
        <taxon>Eukaryota</taxon>
        <taxon>Fungi</taxon>
        <taxon>Dikarya</taxon>
        <taxon>Ascomycota</taxon>
        <taxon>Pezizomycotina</taxon>
        <taxon>Dothideomycetes</taxon>
        <taxon>Pleosporomycetidae</taxon>
        <taxon>Pleosporales</taxon>
        <taxon>Dothidotthiaceae</taxon>
        <taxon>Dothidotthia</taxon>
    </lineage>
</organism>
<evidence type="ECO:0000256" key="1">
    <source>
        <dbReference type="SAM" id="MobiDB-lite"/>
    </source>
</evidence>
<feature type="compositionally biased region" description="Low complexity" evidence="1">
    <location>
        <begin position="500"/>
        <end position="509"/>
    </location>
</feature>
<feature type="compositionally biased region" description="Polar residues" evidence="1">
    <location>
        <begin position="517"/>
        <end position="526"/>
    </location>
</feature>
<dbReference type="EMBL" id="ML977508">
    <property type="protein sequence ID" value="KAF2128477.1"/>
    <property type="molecule type" value="Genomic_DNA"/>
</dbReference>
<feature type="domain" description="Macro" evidence="2">
    <location>
        <begin position="756"/>
        <end position="943"/>
    </location>
</feature>
<feature type="region of interest" description="Disordered" evidence="1">
    <location>
        <begin position="1804"/>
        <end position="1879"/>
    </location>
</feature>
<feature type="compositionally biased region" description="Basic and acidic residues" evidence="1">
    <location>
        <begin position="1804"/>
        <end position="1817"/>
    </location>
</feature>
<dbReference type="Proteomes" id="UP000799771">
    <property type="component" value="Unassembled WGS sequence"/>
</dbReference>
<dbReference type="InterPro" id="IPR036388">
    <property type="entry name" value="WH-like_DNA-bd_sf"/>
</dbReference>
<feature type="region of interest" description="Disordered" evidence="1">
    <location>
        <begin position="1568"/>
        <end position="1612"/>
    </location>
</feature>
<dbReference type="PROSITE" id="PS51154">
    <property type="entry name" value="MACRO"/>
    <property type="match status" value="2"/>
</dbReference>
<feature type="domain" description="Macro" evidence="2">
    <location>
        <begin position="1174"/>
        <end position="1354"/>
    </location>
</feature>
<feature type="region of interest" description="Disordered" evidence="1">
    <location>
        <begin position="494"/>
        <end position="541"/>
    </location>
</feature>
<proteinExistence type="predicted"/>
<dbReference type="InterPro" id="IPR002589">
    <property type="entry name" value="Macro_dom"/>
</dbReference>
<sequence>MSSIRLATASNVRAFQRLSNKLSTSNGKWTDSIDHEALNDEFGRLRVWSGNLGALQKGHSSLDYRLRDSPLLSDNALKFLKELEENLDEAYAVVSGARLPYEEQPRSDKDEEEEDDNDDGFFSEDEEEDDGPSEEKTELSMRFGEVVDIIDNLYKLSVRIRMPTIRSRSLKAASYQPTDPETGVNLLDMYAEYDLQHTKELIWHLRQPHTGDSQPESDYFVTRLSKGITLRRRQFKYWKRHRDKLSISAVFGEGSQIIQPVVERPDAPQRIDTLEVNPENPIIVTKEAPSHKTGKTLLSGTEATQHHQSLDEMVDTKSVTSYAVTVKDIQGRGVDLPPPPKGAGGEKDFECPYCFIICPARYGRGRAWRTHLLQDLQPYVCTYPDCEGSGLFRSRREWVAHEAGHRKAWRCSEHPTAIYKSPAGLENHLRRKHLDSFPESQLNTIVKVGETSTVDVREKCPVCFAPADTEGMGDFQNHIANHLERIATFALPNGNEDAADGASSAASRGRSGRSDSTGSQNASEMSLPSDASDETDKSEKRHLRRLTDIQSGMNTLQEVSHPLLEAMASSSLLSVESLRRLPDESQNRLDTLLLDHTDEHGNFDEQQVDDTPAEIQEHLDQREDFRTYLMSLPNAQSVRFFRRYGWWKGHAIFTNENAAAQALDMFNRKRYPQIKIHQVSEKSNKLKFGIPGVDRRPLVRQSTAEIQDEEEDMSVASGSITYDVETEQSTKRPIISVADVPTLRSLYRSRKLLQRDQSYAPNDTYNRLISFCYYDLTRLKVDAIVNSANRAMTVTETATTLNHIIHKAAGPEMTKEAKEKGKGKIKPGQSILTGGYNLPSTHVIHTARPRYTGSTGMGQFNILTECYRSVMTIASEHGIKTIAFPCVGTGGCGFPPRVAARVALQEVRELLDSHRNHPFERIIFCVNSAVDEKAYMDFFPVFFPPTHADLDIARSSNKSLDHATLATQMLETRVEIQKVSEDLLNEFSSTVPDFDKNVLSKFGAINSALASIREFLLGSQDLKRSLGDLNLFCSVMSTLCGSIAEITERSGSADNIRDDELIWNDYNSQMVGLHETDLLHFLIDCRNFVQCLDDILTRNGTELDEMTTIRQKLKSYAAKQKLEFGEGVRDHLNGVLYAREYQRGMQPQNRDIVRLDQIPSVSRLYQLGDLEEKATLARPSVIFNQTVYLAREDITKLQVDVMVNSTDMRFSGMGTLDRSVFQKGGPELQEDCGNFGVCKEGDVKLTAGYLLPAKHILHAVPSERYRTNTKDILRKIYREVLHMSVSLRATSIAIPSIGTGTLNYPLRDTASLAMQEVKLFLESVMPNSLIEKIVFVVYSSNDEFIYKSLLPVYFPPINQSLQAQPFLRPVQPGQSSISPEPRTTPRRTLFGSVGEAFRNVRFGSSNVPSGQQPAEQEERPINTYEEHALIGFEAHAQDCIVCKDVGRLYDEGKDLCEDGYPLAQTLHWYMDMSVDQNVYTKSGRVKLEIPADLFPLSLTLLTVIEASSREESRSKPFVSLYSSYSTVVGDDAREEDRDLFGGHHEGGVLKKPGERRLSDLQSKLQALGEAASRLQSRSHEQDLMASPPVGDSSIHELSAAPAKTKQRPTNEPLSPLAKQILSHLTTDLESRPGSYIGQHTKDIASALHKSVADISAAIEELAAQGHVHNTIDGNTWVVSHHPKDLPTLAERRKKSNTSETKSPWVREAPEFHDTPPSPTTRHRSSSKQPVDTVSSELELDIININDYFTYPSPFGARWTRIDKRLVDAQVLTEADEEFDDTEDSLVVHRVLRRGEIRSWAEQTRDLRKGKEESKEGGENFEGVSRRQRPGRRESGDDLELERVGRVFTAGRKSTRDEEDRLSMRRGGEKDREQEMLDRLLAGDVRENELRRFEDADGR</sequence>
<feature type="region of interest" description="Disordered" evidence="1">
    <location>
        <begin position="98"/>
        <end position="138"/>
    </location>
</feature>
<dbReference type="InterPro" id="IPR014892">
    <property type="entry name" value="RPA_C"/>
</dbReference>
<dbReference type="SMART" id="SM00506">
    <property type="entry name" value="A1pp"/>
    <property type="match status" value="2"/>
</dbReference>
<dbReference type="RefSeq" id="XP_033522866.1">
    <property type="nucleotide sequence ID" value="XM_033671567.1"/>
</dbReference>
<evidence type="ECO:0000313" key="3">
    <source>
        <dbReference type="EMBL" id="KAF2128477.1"/>
    </source>
</evidence>
<feature type="compositionally biased region" description="Acidic residues" evidence="1">
    <location>
        <begin position="110"/>
        <end position="132"/>
    </location>
</feature>
<evidence type="ECO:0000313" key="4">
    <source>
        <dbReference type="Proteomes" id="UP000799771"/>
    </source>
</evidence>
<dbReference type="OrthoDB" id="6133115at2759"/>
<dbReference type="Pfam" id="PF26118">
    <property type="entry name" value="DUF8035"/>
    <property type="match status" value="1"/>
</dbReference>
<protein>
    <recommendedName>
        <fullName evidence="2">Macro domain-containing protein</fullName>
    </recommendedName>
</protein>
<dbReference type="InterPro" id="IPR058348">
    <property type="entry name" value="DUF8035"/>
</dbReference>
<reference evidence="3" key="1">
    <citation type="journal article" date="2020" name="Stud. Mycol.">
        <title>101 Dothideomycetes genomes: a test case for predicting lifestyles and emergence of pathogens.</title>
        <authorList>
            <person name="Haridas S."/>
            <person name="Albert R."/>
            <person name="Binder M."/>
            <person name="Bloem J."/>
            <person name="Labutti K."/>
            <person name="Salamov A."/>
            <person name="Andreopoulos B."/>
            <person name="Baker S."/>
            <person name="Barry K."/>
            <person name="Bills G."/>
            <person name="Bluhm B."/>
            <person name="Cannon C."/>
            <person name="Castanera R."/>
            <person name="Culley D."/>
            <person name="Daum C."/>
            <person name="Ezra D."/>
            <person name="Gonzalez J."/>
            <person name="Henrissat B."/>
            <person name="Kuo A."/>
            <person name="Liang C."/>
            <person name="Lipzen A."/>
            <person name="Lutzoni F."/>
            <person name="Magnuson J."/>
            <person name="Mondo S."/>
            <person name="Nolan M."/>
            <person name="Ohm R."/>
            <person name="Pangilinan J."/>
            <person name="Park H.-J."/>
            <person name="Ramirez L."/>
            <person name="Alfaro M."/>
            <person name="Sun H."/>
            <person name="Tritt A."/>
            <person name="Yoshinaga Y."/>
            <person name="Zwiers L.-H."/>
            <person name="Turgeon B."/>
            <person name="Goodwin S."/>
            <person name="Spatafora J."/>
            <person name="Crous P."/>
            <person name="Grigoriev I."/>
        </authorList>
    </citation>
    <scope>NUCLEOTIDE SEQUENCE</scope>
    <source>
        <strain evidence="3">CBS 119687</strain>
    </source>
</reference>
<feature type="compositionally biased region" description="Basic and acidic residues" evidence="1">
    <location>
        <begin position="100"/>
        <end position="109"/>
    </location>
</feature>
<dbReference type="Gene3D" id="3.40.220.10">
    <property type="entry name" value="Leucine Aminopeptidase, subunit E, domain 1"/>
    <property type="match status" value="2"/>
</dbReference>
<dbReference type="InterPro" id="IPR058925">
    <property type="entry name" value="zf-C2H2_AcuF"/>
</dbReference>
<dbReference type="Pfam" id="PF01661">
    <property type="entry name" value="Macro"/>
    <property type="match status" value="2"/>
</dbReference>
<dbReference type="PANTHER" id="PTHR11106">
    <property type="entry name" value="GANGLIOSIDE INDUCED DIFFERENTIATION ASSOCIATED PROTEIN 2-RELATED"/>
    <property type="match status" value="1"/>
</dbReference>
<evidence type="ECO:0000259" key="2">
    <source>
        <dbReference type="PROSITE" id="PS51154"/>
    </source>
</evidence>
<feature type="compositionally biased region" description="Basic and acidic residues" evidence="1">
    <location>
        <begin position="1853"/>
        <end position="1877"/>
    </location>
</feature>
<dbReference type="SUPFAM" id="SSF52949">
    <property type="entry name" value="Macro domain-like"/>
    <property type="match status" value="2"/>
</dbReference>